<keyword evidence="1" id="KW-0560">Oxidoreductase</keyword>
<dbReference type="InterPro" id="IPR002347">
    <property type="entry name" value="SDR_fam"/>
</dbReference>
<dbReference type="Proteomes" id="UP000554235">
    <property type="component" value="Unassembled WGS sequence"/>
</dbReference>
<protein>
    <submittedName>
        <fullName evidence="2">NAD(P)-binding</fullName>
    </submittedName>
</protein>
<dbReference type="OrthoDB" id="542013at2759"/>
<dbReference type="InterPro" id="IPR052228">
    <property type="entry name" value="Sec_Metab_Biosynth_Oxidored"/>
</dbReference>
<dbReference type="Pfam" id="PF00106">
    <property type="entry name" value="adh_short"/>
    <property type="match status" value="1"/>
</dbReference>
<sequence>MATRALVVGGTGGIGYAIACRIAGDSASSSVIISGRNKPANIPHANIEFRQLDASSMRSIKQYTDAYKAAKEPHLDMLVLTQGILTPAGRTETPEGIDRKMALHHYGKQLLIRELTPVLKDDAKILLVLDGSRGDPNKLVWDDLDLKNHFSLGNAATHCITMTDGMIQALAKEHKDTKRHFVHAYPGFVGTGIFQNLPWYLRAGSQALSSLLATSPDTCAKNLLKGTDEVAAGEKLWSCIGAKGEVVNKSAWTDEQIKKVEEHTWKIVDEAISKDISS</sequence>
<accession>A0A8H4P845</accession>
<evidence type="ECO:0000313" key="2">
    <source>
        <dbReference type="EMBL" id="KAF4460923.1"/>
    </source>
</evidence>
<name>A0A8H4P845_9HYPO</name>
<dbReference type="SUPFAM" id="SSF51735">
    <property type="entry name" value="NAD(P)-binding Rossmann-fold domains"/>
    <property type="match status" value="1"/>
</dbReference>
<organism evidence="2 3">
    <name type="scientific">Fusarium albosuccineum</name>
    <dbReference type="NCBI Taxonomy" id="1237068"/>
    <lineage>
        <taxon>Eukaryota</taxon>
        <taxon>Fungi</taxon>
        <taxon>Dikarya</taxon>
        <taxon>Ascomycota</taxon>
        <taxon>Pezizomycotina</taxon>
        <taxon>Sordariomycetes</taxon>
        <taxon>Hypocreomycetidae</taxon>
        <taxon>Hypocreales</taxon>
        <taxon>Nectriaceae</taxon>
        <taxon>Fusarium</taxon>
        <taxon>Fusarium decemcellulare species complex</taxon>
    </lineage>
</organism>
<keyword evidence="3" id="KW-1185">Reference proteome</keyword>
<dbReference type="PANTHER" id="PTHR47534:SF3">
    <property type="entry name" value="ALCOHOL DEHYDROGENASE-LIKE C-TERMINAL DOMAIN-CONTAINING PROTEIN"/>
    <property type="match status" value="1"/>
</dbReference>
<dbReference type="PANTHER" id="PTHR47534">
    <property type="entry name" value="YALI0E05731P"/>
    <property type="match status" value="1"/>
</dbReference>
<dbReference type="InterPro" id="IPR036291">
    <property type="entry name" value="NAD(P)-bd_dom_sf"/>
</dbReference>
<dbReference type="GO" id="GO:0016491">
    <property type="term" value="F:oxidoreductase activity"/>
    <property type="evidence" value="ECO:0007669"/>
    <property type="project" value="UniProtKB-KW"/>
</dbReference>
<comment type="caution">
    <text evidence="2">The sequence shown here is derived from an EMBL/GenBank/DDBJ whole genome shotgun (WGS) entry which is preliminary data.</text>
</comment>
<reference evidence="2 3" key="1">
    <citation type="submission" date="2020-01" db="EMBL/GenBank/DDBJ databases">
        <title>Identification and distribution of gene clusters putatively required for synthesis of sphingolipid metabolism inhibitors in phylogenetically diverse species of the filamentous fungus Fusarium.</title>
        <authorList>
            <person name="Kim H.-S."/>
            <person name="Busman M."/>
            <person name="Brown D.W."/>
            <person name="Divon H."/>
            <person name="Uhlig S."/>
            <person name="Proctor R.H."/>
        </authorList>
    </citation>
    <scope>NUCLEOTIDE SEQUENCE [LARGE SCALE GENOMIC DNA]</scope>
    <source>
        <strain evidence="2 3">NRRL 20459</strain>
    </source>
</reference>
<dbReference type="Gene3D" id="3.40.50.720">
    <property type="entry name" value="NAD(P)-binding Rossmann-like Domain"/>
    <property type="match status" value="1"/>
</dbReference>
<evidence type="ECO:0000313" key="3">
    <source>
        <dbReference type="Proteomes" id="UP000554235"/>
    </source>
</evidence>
<dbReference type="AlphaFoldDB" id="A0A8H4P845"/>
<proteinExistence type="predicted"/>
<evidence type="ECO:0000256" key="1">
    <source>
        <dbReference type="ARBA" id="ARBA00023002"/>
    </source>
</evidence>
<dbReference type="EMBL" id="JAADYS010001828">
    <property type="protein sequence ID" value="KAF4460923.1"/>
    <property type="molecule type" value="Genomic_DNA"/>
</dbReference>
<gene>
    <name evidence="2" type="ORF">FALBO_12307</name>
</gene>